<keyword evidence="6" id="KW-0539">Nucleus</keyword>
<evidence type="ECO:0000313" key="10">
    <source>
        <dbReference type="Proteomes" id="UP000238350"/>
    </source>
</evidence>
<evidence type="ECO:0000259" key="8">
    <source>
        <dbReference type="Pfam" id="PF10406"/>
    </source>
</evidence>
<dbReference type="CDD" id="cd00076">
    <property type="entry name" value="HFD_SF"/>
    <property type="match status" value="1"/>
</dbReference>
<dbReference type="AlphaFoldDB" id="A0A2T0FIK7"/>
<evidence type="ECO:0000256" key="3">
    <source>
        <dbReference type="ARBA" id="ARBA00017307"/>
    </source>
</evidence>
<evidence type="ECO:0000313" key="9">
    <source>
        <dbReference type="EMBL" id="PRT54769.1"/>
    </source>
</evidence>
<proteinExistence type="inferred from homology"/>
<dbReference type="OrthoDB" id="2193813at2759"/>
<comment type="similarity">
    <text evidence="2">Belongs to the TAF8 family.</text>
</comment>
<dbReference type="EMBL" id="NDIQ01000021">
    <property type="protein sequence ID" value="PRT54769.1"/>
    <property type="molecule type" value="Genomic_DNA"/>
</dbReference>
<name>A0A2T0FIK7_9ASCO</name>
<dbReference type="PANTHER" id="PTHR46469">
    <property type="entry name" value="TRANSCRIPTION INITIATION FACTOR TFIID SUBUNIT 8"/>
    <property type="match status" value="1"/>
</dbReference>
<keyword evidence="9" id="KW-0396">Initiation factor</keyword>
<keyword evidence="4" id="KW-0805">Transcription regulation</keyword>
<accession>A0A2T0FIK7</accession>
<dbReference type="GeneID" id="36516137"/>
<comment type="subcellular location">
    <subcellularLocation>
        <location evidence="1">Nucleus</location>
    </subcellularLocation>
</comment>
<keyword evidence="9" id="KW-0648">Protein biosynthesis</keyword>
<feature type="domain" description="Transcription factor TFIID subunit 8 C-terminal" evidence="8">
    <location>
        <begin position="143"/>
        <end position="191"/>
    </location>
</feature>
<keyword evidence="10" id="KW-1185">Reference proteome</keyword>
<dbReference type="Proteomes" id="UP000238350">
    <property type="component" value="Unassembled WGS sequence"/>
</dbReference>
<evidence type="ECO:0000256" key="1">
    <source>
        <dbReference type="ARBA" id="ARBA00004123"/>
    </source>
</evidence>
<feature type="region of interest" description="Disordered" evidence="7">
    <location>
        <begin position="288"/>
        <end position="368"/>
    </location>
</feature>
<dbReference type="GO" id="GO:0005669">
    <property type="term" value="C:transcription factor TFIID complex"/>
    <property type="evidence" value="ECO:0007669"/>
    <property type="project" value="InterPro"/>
</dbReference>
<evidence type="ECO:0000256" key="7">
    <source>
        <dbReference type="SAM" id="MobiDB-lite"/>
    </source>
</evidence>
<dbReference type="Gene3D" id="1.10.20.10">
    <property type="entry name" value="Histone, subunit A"/>
    <property type="match status" value="1"/>
</dbReference>
<feature type="compositionally biased region" description="Basic and acidic residues" evidence="7">
    <location>
        <begin position="330"/>
        <end position="347"/>
    </location>
</feature>
<dbReference type="CDD" id="cd08049">
    <property type="entry name" value="TAF8"/>
    <property type="match status" value="1"/>
</dbReference>
<feature type="compositionally biased region" description="Basic and acidic residues" evidence="7">
    <location>
        <begin position="244"/>
        <end position="254"/>
    </location>
</feature>
<evidence type="ECO:0000256" key="6">
    <source>
        <dbReference type="ARBA" id="ARBA00023242"/>
    </source>
</evidence>
<feature type="region of interest" description="Disordered" evidence="7">
    <location>
        <begin position="205"/>
        <end position="274"/>
    </location>
</feature>
<evidence type="ECO:0000256" key="2">
    <source>
        <dbReference type="ARBA" id="ARBA00008767"/>
    </source>
</evidence>
<evidence type="ECO:0000256" key="5">
    <source>
        <dbReference type="ARBA" id="ARBA00023163"/>
    </source>
</evidence>
<dbReference type="GO" id="GO:0003743">
    <property type="term" value="F:translation initiation factor activity"/>
    <property type="evidence" value="ECO:0007669"/>
    <property type="project" value="UniProtKB-KW"/>
</dbReference>
<feature type="compositionally biased region" description="Polar residues" evidence="7">
    <location>
        <begin position="215"/>
        <end position="226"/>
    </location>
</feature>
<sequence length="387" mass="42586">MTSGPDPVVEGHKDYFQTIFRRCVAAILGSYGAHIEPEAFDYIVLLAELHMHELYTSLASIAHIQRRTQPAVEDLALLFSQHNINSDDLLREKSLHTVFTEQLAALQFDPELEPIPDSAAAFFDTKFHNITSIVPSKRKMPNYVPKWMPPLPPDHTYMESSVFTNHVRSLQVLREQLVEEGRLAEQALQRLLGQGGSEALLEVEKPAVRQRQPEPVSTNGSAQKGTPNGDAPSSYITVVDQEPEEPKEPKEPKAAAEPQPAEEPVKTEPSNVEPVKVKLPTLRISMGKETARPLSLSLSLGKPSDATQSSATPAAPESTPVKRPKTSDIFGKRPKIDIAKLAKEHETGQPVGPFKPWDRPLSIHESPNTLPSVIDALAAAMATIEKQ</sequence>
<dbReference type="InterPro" id="IPR009072">
    <property type="entry name" value="Histone-fold"/>
</dbReference>
<protein>
    <recommendedName>
        <fullName evidence="3">Transcription initiation factor TFIID subunit 8</fullName>
    </recommendedName>
</protein>
<dbReference type="Pfam" id="PF10406">
    <property type="entry name" value="TAF8_C"/>
    <property type="match status" value="1"/>
</dbReference>
<reference evidence="9 10" key="1">
    <citation type="submission" date="2017-04" db="EMBL/GenBank/DDBJ databases">
        <title>Genome sequencing of [Candida] sorbophila.</title>
        <authorList>
            <person name="Ahn J.O."/>
        </authorList>
    </citation>
    <scope>NUCLEOTIDE SEQUENCE [LARGE SCALE GENOMIC DNA]</scope>
    <source>
        <strain evidence="9 10">DS02</strain>
    </source>
</reference>
<organism evidence="9 10">
    <name type="scientific">Wickerhamiella sorbophila</name>
    <dbReference type="NCBI Taxonomy" id="45607"/>
    <lineage>
        <taxon>Eukaryota</taxon>
        <taxon>Fungi</taxon>
        <taxon>Dikarya</taxon>
        <taxon>Ascomycota</taxon>
        <taxon>Saccharomycotina</taxon>
        <taxon>Dipodascomycetes</taxon>
        <taxon>Dipodascales</taxon>
        <taxon>Trichomonascaceae</taxon>
        <taxon>Wickerhamiella</taxon>
    </lineage>
</organism>
<dbReference type="GO" id="GO:0006367">
    <property type="term" value="P:transcription initiation at RNA polymerase II promoter"/>
    <property type="evidence" value="ECO:0007669"/>
    <property type="project" value="TreeGrafter"/>
</dbReference>
<dbReference type="GO" id="GO:0046982">
    <property type="term" value="F:protein heterodimerization activity"/>
    <property type="evidence" value="ECO:0007669"/>
    <property type="project" value="InterPro"/>
</dbReference>
<evidence type="ECO:0000256" key="4">
    <source>
        <dbReference type="ARBA" id="ARBA00023015"/>
    </source>
</evidence>
<keyword evidence="5" id="KW-0804">Transcription</keyword>
<dbReference type="InterPro" id="IPR037818">
    <property type="entry name" value="TAF8"/>
</dbReference>
<dbReference type="STRING" id="45607.A0A2T0FIK7"/>
<dbReference type="InterPro" id="IPR019473">
    <property type="entry name" value="TFIID_su8_C"/>
</dbReference>
<comment type="caution">
    <text evidence="9">The sequence shown here is derived from an EMBL/GenBank/DDBJ whole genome shotgun (WGS) entry which is preliminary data.</text>
</comment>
<dbReference type="PANTHER" id="PTHR46469:SF1">
    <property type="entry name" value="TRANSCRIPTION INITIATION FACTOR TFIID SUBUNIT 8"/>
    <property type="match status" value="1"/>
</dbReference>
<gene>
    <name evidence="9" type="ORF">B9G98_02389</name>
</gene>
<dbReference type="RefSeq" id="XP_024664714.1">
    <property type="nucleotide sequence ID" value="XM_024808946.1"/>
</dbReference>